<feature type="region of interest" description="Disordered" evidence="1">
    <location>
        <begin position="1"/>
        <end position="21"/>
    </location>
</feature>
<gene>
    <name evidence="2" type="ORF">LTR36_003377</name>
</gene>
<sequence length="458" mass="49781">MLTNEGFHARHHAPHRPKNFPPQVYADLGKKDIALLASVFAAAPARNSSAYAAFERMTLQLITELPPHLRSKISFLTALCSQHKKLNPLPIISLWNAIRREVDSELATIWSRVGLTPAQSHFITRAMQHPWYSQSSKCAACSLSQLAADVDLVIAVGAITLATLSPRNWKRSKRVFFLQSLLIGRAQADHAAGAIQKMCELGSQFRQLRVGVKSNMSNGPRLDGSATETSSHTPQSPPRPSRLAAQNDHMAVTFTALCHDTEADRMRGDAHQSTATGEPQATRASPSGFTIHRKPVPGSARGNVFEHAFNKSDEREQSSPASDAASSVYSVGAASIAAQSTPLAEHDGGDESEIIDLYRHSKSPESHEEAAVGKVQSTTSAKLPPLRRKDSGLVKYPKSKLAPISIPRNHYGGEGALRTSVLWKRRARAPQLRVAKNGEVKGPFDSVSDLDEGADIWI</sequence>
<feature type="region of interest" description="Disordered" evidence="1">
    <location>
        <begin position="265"/>
        <end position="303"/>
    </location>
</feature>
<comment type="caution">
    <text evidence="2">The sequence shown here is derived from an EMBL/GenBank/DDBJ whole genome shotgun (WGS) entry which is preliminary data.</text>
</comment>
<feature type="region of interest" description="Disordered" evidence="1">
    <location>
        <begin position="214"/>
        <end position="243"/>
    </location>
</feature>
<evidence type="ECO:0000313" key="2">
    <source>
        <dbReference type="EMBL" id="KAK4545198.1"/>
    </source>
</evidence>
<accession>A0AAV9JIT6</accession>
<feature type="compositionally biased region" description="Polar residues" evidence="1">
    <location>
        <begin position="271"/>
        <end position="288"/>
    </location>
</feature>
<protein>
    <submittedName>
        <fullName evidence="2">Uncharacterized protein</fullName>
    </submittedName>
</protein>
<dbReference type="EMBL" id="JAVFHQ010000020">
    <property type="protein sequence ID" value="KAK4545198.1"/>
    <property type="molecule type" value="Genomic_DNA"/>
</dbReference>
<organism evidence="2 3">
    <name type="scientific">Oleoguttula mirabilis</name>
    <dbReference type="NCBI Taxonomy" id="1507867"/>
    <lineage>
        <taxon>Eukaryota</taxon>
        <taxon>Fungi</taxon>
        <taxon>Dikarya</taxon>
        <taxon>Ascomycota</taxon>
        <taxon>Pezizomycotina</taxon>
        <taxon>Dothideomycetes</taxon>
        <taxon>Dothideomycetidae</taxon>
        <taxon>Mycosphaerellales</taxon>
        <taxon>Teratosphaeriaceae</taxon>
        <taxon>Oleoguttula</taxon>
    </lineage>
</organism>
<name>A0AAV9JIT6_9PEZI</name>
<evidence type="ECO:0000256" key="1">
    <source>
        <dbReference type="SAM" id="MobiDB-lite"/>
    </source>
</evidence>
<evidence type="ECO:0000313" key="3">
    <source>
        <dbReference type="Proteomes" id="UP001324427"/>
    </source>
</evidence>
<feature type="compositionally biased region" description="Basic residues" evidence="1">
    <location>
        <begin position="9"/>
        <end position="18"/>
    </location>
</feature>
<reference evidence="2 3" key="1">
    <citation type="submission" date="2021-11" db="EMBL/GenBank/DDBJ databases">
        <title>Black yeast isolated from Biological Soil Crust.</title>
        <authorList>
            <person name="Kurbessoian T."/>
        </authorList>
    </citation>
    <scope>NUCLEOTIDE SEQUENCE [LARGE SCALE GENOMIC DNA]</scope>
    <source>
        <strain evidence="2 3">CCFEE 5522</strain>
    </source>
</reference>
<dbReference type="Proteomes" id="UP001324427">
    <property type="component" value="Unassembled WGS sequence"/>
</dbReference>
<dbReference type="AlphaFoldDB" id="A0AAV9JIT6"/>
<keyword evidence="3" id="KW-1185">Reference proteome</keyword>
<proteinExistence type="predicted"/>